<dbReference type="InterPro" id="IPR013249">
    <property type="entry name" value="RNA_pol_sigma70_r4_t2"/>
</dbReference>
<evidence type="ECO:0000256" key="3">
    <source>
        <dbReference type="ARBA" id="ARBA00023082"/>
    </source>
</evidence>
<dbReference type="InterPro" id="IPR036388">
    <property type="entry name" value="WH-like_DNA-bd_sf"/>
</dbReference>
<dbReference type="InterPro" id="IPR039425">
    <property type="entry name" value="RNA_pol_sigma-70-like"/>
</dbReference>
<evidence type="ECO:0000256" key="2">
    <source>
        <dbReference type="ARBA" id="ARBA00023015"/>
    </source>
</evidence>
<dbReference type="PANTHER" id="PTHR43133:SF63">
    <property type="entry name" value="RNA POLYMERASE SIGMA FACTOR FECI-RELATED"/>
    <property type="match status" value="1"/>
</dbReference>
<dbReference type="Pfam" id="PF08281">
    <property type="entry name" value="Sigma70_r4_2"/>
    <property type="match status" value="1"/>
</dbReference>
<evidence type="ECO:0000313" key="8">
    <source>
        <dbReference type="Proteomes" id="UP001301442"/>
    </source>
</evidence>
<gene>
    <name evidence="7" type="ORF">RI844_05770</name>
</gene>
<proteinExistence type="inferred from homology"/>
<dbReference type="InterPro" id="IPR013324">
    <property type="entry name" value="RNA_pol_sigma_r3/r4-like"/>
</dbReference>
<dbReference type="Gene3D" id="1.10.1740.10">
    <property type="match status" value="1"/>
</dbReference>
<evidence type="ECO:0000259" key="5">
    <source>
        <dbReference type="Pfam" id="PF04542"/>
    </source>
</evidence>
<comment type="similarity">
    <text evidence="1">Belongs to the sigma-70 factor family. ECF subfamily.</text>
</comment>
<dbReference type="InterPro" id="IPR007627">
    <property type="entry name" value="RNA_pol_sigma70_r2"/>
</dbReference>
<dbReference type="Gene3D" id="1.10.10.10">
    <property type="entry name" value="Winged helix-like DNA-binding domain superfamily/Winged helix DNA-binding domain"/>
    <property type="match status" value="1"/>
</dbReference>
<dbReference type="SUPFAM" id="SSF88946">
    <property type="entry name" value="Sigma2 domain of RNA polymerase sigma factors"/>
    <property type="match status" value="1"/>
</dbReference>
<dbReference type="NCBIfam" id="TIGR02937">
    <property type="entry name" value="sigma70-ECF"/>
    <property type="match status" value="1"/>
</dbReference>
<dbReference type="InterPro" id="IPR013325">
    <property type="entry name" value="RNA_pol_sigma_r2"/>
</dbReference>
<dbReference type="PROSITE" id="PS51257">
    <property type="entry name" value="PROKAR_LIPOPROTEIN"/>
    <property type="match status" value="1"/>
</dbReference>
<keyword evidence="3" id="KW-0731">Sigma factor</keyword>
<feature type="domain" description="RNA polymerase sigma factor 70 region 4 type 2" evidence="6">
    <location>
        <begin position="110"/>
        <end position="160"/>
    </location>
</feature>
<dbReference type="Pfam" id="PF04542">
    <property type="entry name" value="Sigma70_r2"/>
    <property type="match status" value="1"/>
</dbReference>
<feature type="domain" description="RNA polymerase sigma-70 region 2" evidence="5">
    <location>
        <begin position="17"/>
        <end position="79"/>
    </location>
</feature>
<organism evidence="7 8">
    <name type="scientific">Thalassotalea fonticola</name>
    <dbReference type="NCBI Taxonomy" id="3065649"/>
    <lineage>
        <taxon>Bacteria</taxon>
        <taxon>Pseudomonadati</taxon>
        <taxon>Pseudomonadota</taxon>
        <taxon>Gammaproteobacteria</taxon>
        <taxon>Alteromonadales</taxon>
        <taxon>Colwelliaceae</taxon>
        <taxon>Thalassotalea</taxon>
    </lineage>
</organism>
<keyword evidence="2" id="KW-0805">Transcription regulation</keyword>
<keyword evidence="8" id="KW-1185">Reference proteome</keyword>
<keyword evidence="4" id="KW-0804">Transcription</keyword>
<dbReference type="PANTHER" id="PTHR43133">
    <property type="entry name" value="RNA POLYMERASE ECF-TYPE SIGMA FACTO"/>
    <property type="match status" value="1"/>
</dbReference>
<dbReference type="RefSeq" id="WP_348397491.1">
    <property type="nucleotide sequence ID" value="NZ_CP136600.1"/>
</dbReference>
<evidence type="ECO:0000313" key="7">
    <source>
        <dbReference type="EMBL" id="WOH38722.1"/>
    </source>
</evidence>
<evidence type="ECO:0000256" key="1">
    <source>
        <dbReference type="ARBA" id="ARBA00010641"/>
    </source>
</evidence>
<dbReference type="SUPFAM" id="SSF88659">
    <property type="entry name" value="Sigma3 and sigma4 domains of RNA polymerase sigma factors"/>
    <property type="match status" value="1"/>
</dbReference>
<reference evidence="7 8" key="1">
    <citation type="submission" date="2023-09" db="EMBL/GenBank/DDBJ databases">
        <authorList>
            <person name="Qi X."/>
        </authorList>
    </citation>
    <scope>NUCLEOTIDE SEQUENCE [LARGE SCALE GENOMIC DNA]</scope>
    <source>
        <strain evidence="7 8">S1-1</strain>
    </source>
</reference>
<sequence length="191" mass="21944">MSEKAKQHTILNTFLSCRDSLARYILKMSVKQEDVDDILQEAFLRVYNEDKKKQIRSPKDYLFIVSRNLIYKGLKHQSKEIATDVDDYLLGHDDKQTEIELHKQRKFKAFNDALMTLPEKNRRAILLRKYYGLSHKEISQKLGVSVSSVEKYISKGIKQCGDILAGQGYEAQNIGGESKGKNSATVKERSK</sequence>
<dbReference type="CDD" id="cd06171">
    <property type="entry name" value="Sigma70_r4"/>
    <property type="match status" value="1"/>
</dbReference>
<dbReference type="Proteomes" id="UP001301442">
    <property type="component" value="Chromosome"/>
</dbReference>
<name>A0ABZ0GTG8_9GAMM</name>
<dbReference type="InterPro" id="IPR014284">
    <property type="entry name" value="RNA_pol_sigma-70_dom"/>
</dbReference>
<evidence type="ECO:0000256" key="4">
    <source>
        <dbReference type="ARBA" id="ARBA00023163"/>
    </source>
</evidence>
<accession>A0ABZ0GTG8</accession>
<protein>
    <submittedName>
        <fullName evidence="7">RNA polymerase sigma factor</fullName>
    </submittedName>
</protein>
<evidence type="ECO:0000259" key="6">
    <source>
        <dbReference type="Pfam" id="PF08281"/>
    </source>
</evidence>
<dbReference type="EMBL" id="CP136600">
    <property type="protein sequence ID" value="WOH38722.1"/>
    <property type="molecule type" value="Genomic_DNA"/>
</dbReference>